<organism evidence="5 6">
    <name type="scientific">Hyphomicrobium sulfonivorans</name>
    <dbReference type="NCBI Taxonomy" id="121290"/>
    <lineage>
        <taxon>Bacteria</taxon>
        <taxon>Pseudomonadati</taxon>
        <taxon>Pseudomonadota</taxon>
        <taxon>Alphaproteobacteria</taxon>
        <taxon>Hyphomicrobiales</taxon>
        <taxon>Hyphomicrobiaceae</taxon>
        <taxon>Hyphomicrobium</taxon>
    </lineage>
</organism>
<dbReference type="InterPro" id="IPR036942">
    <property type="entry name" value="Beta-barrel_TonB_sf"/>
</dbReference>
<evidence type="ECO:0000313" key="5">
    <source>
        <dbReference type="EMBL" id="KWT65811.1"/>
    </source>
</evidence>
<dbReference type="AlphaFoldDB" id="A0A109BBQ0"/>
<dbReference type="PATRIC" id="fig|121290.4.peg.1972"/>
<evidence type="ECO:0000256" key="3">
    <source>
        <dbReference type="ARBA" id="ARBA00023237"/>
    </source>
</evidence>
<evidence type="ECO:0000256" key="2">
    <source>
        <dbReference type="ARBA" id="ARBA00023136"/>
    </source>
</evidence>
<dbReference type="OrthoDB" id="9760333at2"/>
<dbReference type="EMBL" id="LMTR01000075">
    <property type="protein sequence ID" value="KWT65811.1"/>
    <property type="molecule type" value="Genomic_DNA"/>
</dbReference>
<sequence>MSEVEVDRLSARYYYRPADNDLVNLRLNAYASLIDERTRETGQIFGPTGDVPRFGKSNIYGTDITNTSTVATAFGSFKASYGAAYTWQETKPYGDNRHTGHFRHEGTQYIASAFSNLDWQVTDWLTLNGGVRHDRFETTDLNSHPSVWQPR</sequence>
<protein>
    <submittedName>
        <fullName evidence="5">Iron siderophore receptor protein</fullName>
    </submittedName>
</protein>
<keyword evidence="5" id="KW-0675">Receptor</keyword>
<name>A0A109BBQ0_HYPSL</name>
<comment type="caution">
    <text evidence="5">The sequence shown here is derived from an EMBL/GenBank/DDBJ whole genome shotgun (WGS) entry which is preliminary data.</text>
</comment>
<keyword evidence="6" id="KW-1185">Reference proteome</keyword>
<dbReference type="Gene3D" id="2.40.170.20">
    <property type="entry name" value="TonB-dependent receptor, beta-barrel domain"/>
    <property type="match status" value="1"/>
</dbReference>
<comment type="subcellular location">
    <subcellularLocation>
        <location evidence="1">Cell outer membrane</location>
    </subcellularLocation>
</comment>
<dbReference type="Pfam" id="PF00593">
    <property type="entry name" value="TonB_dep_Rec_b-barrel"/>
    <property type="match status" value="1"/>
</dbReference>
<dbReference type="STRING" id="121290.APY04_2658"/>
<evidence type="ECO:0000256" key="1">
    <source>
        <dbReference type="ARBA" id="ARBA00004442"/>
    </source>
</evidence>
<evidence type="ECO:0000313" key="6">
    <source>
        <dbReference type="Proteomes" id="UP000059074"/>
    </source>
</evidence>
<dbReference type="SUPFAM" id="SSF56935">
    <property type="entry name" value="Porins"/>
    <property type="match status" value="1"/>
</dbReference>
<accession>A0A109BBQ0</accession>
<dbReference type="Proteomes" id="UP000059074">
    <property type="component" value="Unassembled WGS sequence"/>
</dbReference>
<reference evidence="5 6" key="1">
    <citation type="submission" date="2015-10" db="EMBL/GenBank/DDBJ databases">
        <title>Transcriptomic analysis of a linuron degrading triple-species bacterial consortium.</title>
        <authorList>
            <person name="Albers P."/>
        </authorList>
    </citation>
    <scope>NUCLEOTIDE SEQUENCE [LARGE SCALE GENOMIC DNA]</scope>
    <source>
        <strain evidence="5 6">WDL6</strain>
    </source>
</reference>
<proteinExistence type="predicted"/>
<keyword evidence="2" id="KW-0472">Membrane</keyword>
<evidence type="ECO:0000259" key="4">
    <source>
        <dbReference type="Pfam" id="PF00593"/>
    </source>
</evidence>
<dbReference type="InterPro" id="IPR000531">
    <property type="entry name" value="Beta-barrel_TonB"/>
</dbReference>
<gene>
    <name evidence="5" type="ORF">APY04_2658</name>
</gene>
<feature type="domain" description="TonB-dependent receptor-like beta-barrel" evidence="4">
    <location>
        <begin position="5"/>
        <end position="143"/>
    </location>
</feature>
<dbReference type="GO" id="GO:0009279">
    <property type="term" value="C:cell outer membrane"/>
    <property type="evidence" value="ECO:0007669"/>
    <property type="project" value="UniProtKB-SubCell"/>
</dbReference>
<keyword evidence="3" id="KW-0998">Cell outer membrane</keyword>